<sequence>MNKKIIAIGNIVMCDDGIGVKIAELLHYDFKLLGFETIIGETNIEYCMDKIKNDDFLVVLDSSYYDIEPGTVTVTPLEQIDPDTLHFSQNTLTLLELIKLYNKKISGFLISVEASEIYFNPDLSEDLKVRFHDICKQCLNYVTIINKLRTVS</sequence>
<evidence type="ECO:0000256" key="3">
    <source>
        <dbReference type="ARBA" id="ARBA00022750"/>
    </source>
</evidence>
<dbReference type="AlphaFoldDB" id="A0A934I1N1"/>
<dbReference type="RefSeq" id="WP_211144058.1">
    <property type="nucleotide sequence ID" value="NZ_JAEEGB010000030.1"/>
</dbReference>
<organism evidence="5 6">
    <name type="scientific">Clostridium aciditolerans</name>
    <dbReference type="NCBI Taxonomy" id="339861"/>
    <lineage>
        <taxon>Bacteria</taxon>
        <taxon>Bacillati</taxon>
        <taxon>Bacillota</taxon>
        <taxon>Clostridia</taxon>
        <taxon>Eubacteriales</taxon>
        <taxon>Clostridiaceae</taxon>
        <taxon>Clostridium</taxon>
    </lineage>
</organism>
<dbReference type="InterPro" id="IPR023430">
    <property type="entry name" value="Pept_HybD-like_dom_sf"/>
</dbReference>
<keyword evidence="3" id="KW-0064">Aspartyl protease</keyword>
<keyword evidence="6" id="KW-1185">Reference proteome</keyword>
<dbReference type="PANTHER" id="PTHR30302:SF1">
    <property type="entry name" value="HYDROGENASE 2 MATURATION PROTEASE"/>
    <property type="match status" value="1"/>
</dbReference>
<dbReference type="InterPro" id="IPR000671">
    <property type="entry name" value="Peptidase_A31"/>
</dbReference>
<evidence type="ECO:0000313" key="6">
    <source>
        <dbReference type="Proteomes" id="UP000622687"/>
    </source>
</evidence>
<dbReference type="EMBL" id="JAEEGB010000030">
    <property type="protein sequence ID" value="MBI6874673.1"/>
    <property type="molecule type" value="Genomic_DNA"/>
</dbReference>
<dbReference type="CDD" id="cd00518">
    <property type="entry name" value="H2MP"/>
    <property type="match status" value="1"/>
</dbReference>
<evidence type="ECO:0000256" key="4">
    <source>
        <dbReference type="ARBA" id="ARBA00022801"/>
    </source>
</evidence>
<dbReference type="NCBIfam" id="TIGR00072">
    <property type="entry name" value="hydrog_prot"/>
    <property type="match status" value="1"/>
</dbReference>
<evidence type="ECO:0000256" key="1">
    <source>
        <dbReference type="ARBA" id="ARBA00006814"/>
    </source>
</evidence>
<dbReference type="GO" id="GO:0004190">
    <property type="term" value="F:aspartic-type endopeptidase activity"/>
    <property type="evidence" value="ECO:0007669"/>
    <property type="project" value="UniProtKB-KW"/>
</dbReference>
<comment type="caution">
    <text evidence="5">The sequence shown here is derived from an EMBL/GenBank/DDBJ whole genome shotgun (WGS) entry which is preliminary data.</text>
</comment>
<accession>A0A934I1N1</accession>
<evidence type="ECO:0000313" key="5">
    <source>
        <dbReference type="EMBL" id="MBI6874673.1"/>
    </source>
</evidence>
<gene>
    <name evidence="5" type="ORF">I6U51_18550</name>
</gene>
<proteinExistence type="inferred from homology"/>
<dbReference type="PANTHER" id="PTHR30302">
    <property type="entry name" value="HYDROGENASE 1 MATURATION PROTEASE"/>
    <property type="match status" value="1"/>
</dbReference>
<comment type="similarity">
    <text evidence="1">Belongs to the peptidase A31 family.</text>
</comment>
<dbReference type="Proteomes" id="UP000622687">
    <property type="component" value="Unassembled WGS sequence"/>
</dbReference>
<dbReference type="PRINTS" id="PR00446">
    <property type="entry name" value="HYDRGNUPTAKE"/>
</dbReference>
<dbReference type="Gene3D" id="3.40.50.1450">
    <property type="entry name" value="HybD-like"/>
    <property type="match status" value="1"/>
</dbReference>
<dbReference type="SUPFAM" id="SSF53163">
    <property type="entry name" value="HybD-like"/>
    <property type="match status" value="1"/>
</dbReference>
<keyword evidence="2 5" id="KW-0645">Protease</keyword>
<dbReference type="GO" id="GO:0008047">
    <property type="term" value="F:enzyme activator activity"/>
    <property type="evidence" value="ECO:0007669"/>
    <property type="project" value="InterPro"/>
</dbReference>
<dbReference type="GO" id="GO:0016485">
    <property type="term" value="P:protein processing"/>
    <property type="evidence" value="ECO:0007669"/>
    <property type="project" value="TreeGrafter"/>
</dbReference>
<name>A0A934I1N1_9CLOT</name>
<keyword evidence="4" id="KW-0378">Hydrolase</keyword>
<protein>
    <submittedName>
        <fullName evidence="5">Hydrogenase maturation protease</fullName>
    </submittedName>
</protein>
<reference evidence="5" key="1">
    <citation type="submission" date="2020-12" db="EMBL/GenBank/DDBJ databases">
        <title>Clostridium thailandense sp. nov., a novel acetogenic bacterium isolated from peat land soil in Thailand.</title>
        <authorList>
            <person name="Chaikitkaew S."/>
            <person name="Birkeland N.K."/>
        </authorList>
    </citation>
    <scope>NUCLEOTIDE SEQUENCE</scope>
    <source>
        <strain evidence="5">DSM 17425</strain>
    </source>
</reference>
<evidence type="ECO:0000256" key="2">
    <source>
        <dbReference type="ARBA" id="ARBA00022670"/>
    </source>
</evidence>